<sequence>MSEQKKPAISHGRGGQGNIGHDDTQYVDGEIHRQEDPSQTGHAYSTGRGGGGNIGTPKAGVSPALRPQKTAEDAIPDVARVPIHEGEYYHSGRGGQGNAFIPGEEAKRAKDEVKAEKAGKPVDAQDVPKGLADKIKNRLSRIFGSK</sequence>
<feature type="compositionally biased region" description="Basic and acidic residues" evidence="1">
    <location>
        <begin position="20"/>
        <end position="36"/>
    </location>
</feature>
<organism evidence="2 3">
    <name type="scientific">Ascobolus immersus RN42</name>
    <dbReference type="NCBI Taxonomy" id="1160509"/>
    <lineage>
        <taxon>Eukaryota</taxon>
        <taxon>Fungi</taxon>
        <taxon>Dikarya</taxon>
        <taxon>Ascomycota</taxon>
        <taxon>Pezizomycotina</taxon>
        <taxon>Pezizomycetes</taxon>
        <taxon>Pezizales</taxon>
        <taxon>Ascobolaceae</taxon>
        <taxon>Ascobolus</taxon>
    </lineage>
</organism>
<accession>A0A3N4IQQ6</accession>
<name>A0A3N4IQQ6_ASCIM</name>
<dbReference type="InterPro" id="IPR022024">
    <property type="entry name" value="DUF3602"/>
</dbReference>
<dbReference type="Proteomes" id="UP000275078">
    <property type="component" value="Unassembled WGS sequence"/>
</dbReference>
<reference evidence="2 3" key="1">
    <citation type="journal article" date="2018" name="Nat. Ecol. Evol.">
        <title>Pezizomycetes genomes reveal the molecular basis of ectomycorrhizal truffle lifestyle.</title>
        <authorList>
            <person name="Murat C."/>
            <person name="Payen T."/>
            <person name="Noel B."/>
            <person name="Kuo A."/>
            <person name="Morin E."/>
            <person name="Chen J."/>
            <person name="Kohler A."/>
            <person name="Krizsan K."/>
            <person name="Balestrini R."/>
            <person name="Da Silva C."/>
            <person name="Montanini B."/>
            <person name="Hainaut M."/>
            <person name="Levati E."/>
            <person name="Barry K.W."/>
            <person name="Belfiori B."/>
            <person name="Cichocki N."/>
            <person name="Clum A."/>
            <person name="Dockter R.B."/>
            <person name="Fauchery L."/>
            <person name="Guy J."/>
            <person name="Iotti M."/>
            <person name="Le Tacon F."/>
            <person name="Lindquist E.A."/>
            <person name="Lipzen A."/>
            <person name="Malagnac F."/>
            <person name="Mello A."/>
            <person name="Molinier V."/>
            <person name="Miyauchi S."/>
            <person name="Poulain J."/>
            <person name="Riccioni C."/>
            <person name="Rubini A."/>
            <person name="Sitrit Y."/>
            <person name="Splivallo R."/>
            <person name="Traeger S."/>
            <person name="Wang M."/>
            <person name="Zifcakova L."/>
            <person name="Wipf D."/>
            <person name="Zambonelli A."/>
            <person name="Paolocci F."/>
            <person name="Nowrousian M."/>
            <person name="Ottonello S."/>
            <person name="Baldrian P."/>
            <person name="Spatafora J.W."/>
            <person name="Henrissat B."/>
            <person name="Nagy L.G."/>
            <person name="Aury J.M."/>
            <person name="Wincker P."/>
            <person name="Grigoriev I.V."/>
            <person name="Bonfante P."/>
            <person name="Martin F.M."/>
        </authorList>
    </citation>
    <scope>NUCLEOTIDE SEQUENCE [LARGE SCALE GENOMIC DNA]</scope>
    <source>
        <strain evidence="2 3">RN42</strain>
    </source>
</reference>
<dbReference type="InterPro" id="IPR053203">
    <property type="entry name" value="Cisplatin_resist-associated"/>
</dbReference>
<evidence type="ECO:0000313" key="3">
    <source>
        <dbReference type="Proteomes" id="UP000275078"/>
    </source>
</evidence>
<gene>
    <name evidence="2" type="ORF">BJ508DRAFT_410136</name>
</gene>
<keyword evidence="3" id="KW-1185">Reference proteome</keyword>
<evidence type="ECO:0000313" key="2">
    <source>
        <dbReference type="EMBL" id="RPA88279.1"/>
    </source>
</evidence>
<feature type="region of interest" description="Disordered" evidence="1">
    <location>
        <begin position="1"/>
        <end position="130"/>
    </location>
</feature>
<dbReference type="AlphaFoldDB" id="A0A3N4IQQ6"/>
<protein>
    <submittedName>
        <fullName evidence="2">Uncharacterized protein</fullName>
    </submittedName>
</protein>
<dbReference type="EMBL" id="ML119645">
    <property type="protein sequence ID" value="RPA88279.1"/>
    <property type="molecule type" value="Genomic_DNA"/>
</dbReference>
<feature type="compositionally biased region" description="Basic and acidic residues" evidence="1">
    <location>
        <begin position="104"/>
        <end position="120"/>
    </location>
</feature>
<dbReference type="Pfam" id="PF12223">
    <property type="entry name" value="DUF3602"/>
    <property type="match status" value="1"/>
</dbReference>
<dbReference type="OrthoDB" id="2537432at2759"/>
<dbReference type="PANTHER" id="PTHR34693:SF3">
    <property type="match status" value="1"/>
</dbReference>
<proteinExistence type="predicted"/>
<dbReference type="PANTHER" id="PTHR34693">
    <property type="entry name" value="PROTEIN PAR32"/>
    <property type="match status" value="1"/>
</dbReference>
<evidence type="ECO:0000256" key="1">
    <source>
        <dbReference type="SAM" id="MobiDB-lite"/>
    </source>
</evidence>